<reference evidence="2 3" key="1">
    <citation type="submission" date="2016-10" db="EMBL/GenBank/DDBJ databases">
        <authorList>
            <person name="Varghese N."/>
            <person name="Submissions S."/>
        </authorList>
    </citation>
    <scope>NUCLEOTIDE SEQUENCE [LARGE SCALE GENOMIC DNA]</scope>
    <source>
        <strain evidence="2 3">BS3667</strain>
    </source>
</reference>
<dbReference type="Proteomes" id="UP000182058">
    <property type="component" value="Chromosome I"/>
</dbReference>
<evidence type="ECO:0000313" key="3">
    <source>
        <dbReference type="Proteomes" id="UP000182058"/>
    </source>
</evidence>
<accession>A0ABY0VML7</accession>
<keyword evidence="3" id="KW-1185">Reference proteome</keyword>
<proteinExistence type="predicted"/>
<dbReference type="GeneID" id="96619251"/>
<name>A0ABY0VML7_9PSED</name>
<dbReference type="InterPro" id="IPR007540">
    <property type="entry name" value="Fimbrial_CS1-type"/>
</dbReference>
<feature type="chain" id="PRO_5045463666" evidence="1">
    <location>
        <begin position="28"/>
        <end position="178"/>
    </location>
</feature>
<organism evidence="2 3">
    <name type="scientific">Pseudomonas psychrophila</name>
    <dbReference type="NCBI Taxonomy" id="122355"/>
    <lineage>
        <taxon>Bacteria</taxon>
        <taxon>Pseudomonadati</taxon>
        <taxon>Pseudomonadota</taxon>
        <taxon>Gammaproteobacteria</taxon>
        <taxon>Pseudomonadales</taxon>
        <taxon>Pseudomonadaceae</taxon>
        <taxon>Pseudomonas</taxon>
    </lineage>
</organism>
<sequence>MQRTFMATVSPLALALLTTLGAAQVSAADPVEVQVQLIATIPSTSFFVVPAETGWIGVAQRMEWTPSALAGRGKLSTLRKAFDVKNSSGAIAARLTDAGGPFLSSGAQMIPLVVKFNDLELGTGDSQEFINATEAAAGKRVDLTIAAVDTGMAGGDFVPGEYSGIVNMTFDAVAPVTR</sequence>
<dbReference type="RefSeq" id="WP_048351120.1">
    <property type="nucleotide sequence ID" value="NZ_CP049044.1"/>
</dbReference>
<dbReference type="Pfam" id="PF04449">
    <property type="entry name" value="Fimbrial_CS1"/>
    <property type="match status" value="1"/>
</dbReference>
<feature type="signal peptide" evidence="1">
    <location>
        <begin position="1"/>
        <end position="27"/>
    </location>
</feature>
<protein>
    <submittedName>
        <fullName evidence="2">CS1 type fimbrial major subunit</fullName>
    </submittedName>
</protein>
<gene>
    <name evidence="2" type="ORF">SAMN04490201_1572</name>
</gene>
<evidence type="ECO:0000313" key="2">
    <source>
        <dbReference type="EMBL" id="SDU42766.1"/>
    </source>
</evidence>
<dbReference type="EMBL" id="LT629795">
    <property type="protein sequence ID" value="SDU42766.1"/>
    <property type="molecule type" value="Genomic_DNA"/>
</dbReference>
<evidence type="ECO:0000256" key="1">
    <source>
        <dbReference type="SAM" id="SignalP"/>
    </source>
</evidence>
<dbReference type="Gene3D" id="2.60.40.2040">
    <property type="entry name" value="CFA/I fimbrial subunit E, pilin domain"/>
    <property type="match status" value="1"/>
</dbReference>
<keyword evidence="1" id="KW-0732">Signal</keyword>